<sequence length="196" mass="22978">MPMITIAIKKIAKRKAVFLLLLTNVFFFTIPLYFIVIGLWKITSCSGNSLLPPWMLTVAFLIIIDRLIFWRRLINETKFEKTFPRPSIIGSVERIKTWEENRVWSSSRFILGLMAVVRVLIFSCVLLGKLWSYEVIKSEQCDPLVSYSIFIFCIFAIIIYLFCFIGIMYYYCAQWGRDLERTLVSCINRVMPVPED</sequence>
<name>G0NSZ6_CAEBE</name>
<feature type="transmembrane region" description="Helical" evidence="1">
    <location>
        <begin position="51"/>
        <end position="69"/>
    </location>
</feature>
<dbReference type="EMBL" id="GL379941">
    <property type="protein sequence ID" value="EGT37036.1"/>
    <property type="molecule type" value="Genomic_DNA"/>
</dbReference>
<accession>G0NSZ6</accession>
<feature type="transmembrane region" description="Helical" evidence="1">
    <location>
        <begin position="16"/>
        <end position="39"/>
    </location>
</feature>
<dbReference type="InParanoid" id="G0NSZ6"/>
<keyword evidence="1" id="KW-1133">Transmembrane helix</keyword>
<dbReference type="FunCoup" id="G0NSZ6">
    <property type="interactions" value="1"/>
</dbReference>
<organism evidence="3">
    <name type="scientific">Caenorhabditis brenneri</name>
    <name type="common">Nematode worm</name>
    <dbReference type="NCBI Taxonomy" id="135651"/>
    <lineage>
        <taxon>Eukaryota</taxon>
        <taxon>Metazoa</taxon>
        <taxon>Ecdysozoa</taxon>
        <taxon>Nematoda</taxon>
        <taxon>Chromadorea</taxon>
        <taxon>Rhabditida</taxon>
        <taxon>Rhabditina</taxon>
        <taxon>Rhabditomorpha</taxon>
        <taxon>Rhabditoidea</taxon>
        <taxon>Rhabditidae</taxon>
        <taxon>Peloderinae</taxon>
        <taxon>Caenorhabditis</taxon>
    </lineage>
</organism>
<keyword evidence="3" id="KW-1185">Reference proteome</keyword>
<feature type="transmembrane region" description="Helical" evidence="1">
    <location>
        <begin position="109"/>
        <end position="132"/>
    </location>
</feature>
<feature type="transmembrane region" description="Helical" evidence="1">
    <location>
        <begin position="144"/>
        <end position="171"/>
    </location>
</feature>
<proteinExistence type="predicted"/>
<gene>
    <name evidence="2" type="ORF">CAEBREN_10985</name>
</gene>
<evidence type="ECO:0000313" key="3">
    <source>
        <dbReference type="Proteomes" id="UP000008068"/>
    </source>
</evidence>
<dbReference type="AlphaFoldDB" id="G0NSZ6"/>
<dbReference type="OrthoDB" id="5794379at2759"/>
<dbReference type="OMA" id="PPWMIIV"/>
<reference evidence="3" key="1">
    <citation type="submission" date="2011-07" db="EMBL/GenBank/DDBJ databases">
        <authorList>
            <consortium name="Caenorhabditis brenneri Sequencing and Analysis Consortium"/>
            <person name="Wilson R.K."/>
        </authorList>
    </citation>
    <scope>NUCLEOTIDE SEQUENCE [LARGE SCALE GENOMIC DNA]</scope>
    <source>
        <strain evidence="3">PB2801</strain>
    </source>
</reference>
<dbReference type="Proteomes" id="UP000008068">
    <property type="component" value="Unassembled WGS sequence"/>
</dbReference>
<keyword evidence="1" id="KW-0812">Transmembrane</keyword>
<dbReference type="HOGENOM" id="CLU_1422594_0_0_1"/>
<evidence type="ECO:0000313" key="2">
    <source>
        <dbReference type="EMBL" id="EGT37036.1"/>
    </source>
</evidence>
<protein>
    <submittedName>
        <fullName evidence="2">Uncharacterized protein</fullName>
    </submittedName>
</protein>
<dbReference type="eggNOG" id="ENOG502THXS">
    <property type="taxonomic scope" value="Eukaryota"/>
</dbReference>
<keyword evidence="1" id="KW-0472">Membrane</keyword>
<dbReference type="PANTHER" id="PTHR34152:SF6">
    <property type="entry name" value="GPDPASE_MEMB DOMAIN-CONTAINING PROTEIN-RELATED"/>
    <property type="match status" value="1"/>
</dbReference>
<dbReference type="PANTHER" id="PTHR34152">
    <property type="entry name" value="PROTEIN CBG12353-RELATED"/>
    <property type="match status" value="1"/>
</dbReference>
<evidence type="ECO:0000256" key="1">
    <source>
        <dbReference type="SAM" id="Phobius"/>
    </source>
</evidence>